<dbReference type="GeneID" id="26135911"/>
<dbReference type="STRING" id="55802.TBCH5v1_0632"/>
<dbReference type="SMART" id="SM00670">
    <property type="entry name" value="PINc"/>
    <property type="match status" value="1"/>
</dbReference>
<protein>
    <submittedName>
        <fullName evidence="2">Putative Nucleic acid-binding protein</fullName>
    </submittedName>
</protein>
<evidence type="ECO:0000313" key="3">
    <source>
        <dbReference type="Proteomes" id="UP000066042"/>
    </source>
</evidence>
<dbReference type="InterPro" id="IPR029060">
    <property type="entry name" value="PIN-like_dom_sf"/>
</dbReference>
<reference evidence="2 3" key="1">
    <citation type="journal article" date="2016" name="Genome Announc.">
        <title>Complete genome sequence of the hyperthermophilic and piezophilic archaeon Thermococcus barophilus Ch5, capable of growth at the expense of hydrogenogenesis from carbon monoxide and formate.</title>
        <authorList>
            <person name="Oger P."/>
            <person name="Sokolova T.G."/>
            <person name="Kozhevnikova D.A."/>
            <person name="Taranov E.A."/>
            <person name="Vannier P."/>
            <person name="Lee H.S."/>
            <person name="Kwon K.K."/>
            <person name="Kang S.G."/>
            <person name="Lee J.H."/>
            <person name="Bonch-Osmolovskaya E.A."/>
            <person name="Lebedinsky A.V."/>
        </authorList>
    </citation>
    <scope>NUCLEOTIDE SEQUENCE [LARGE SCALE GENOMIC DNA]</scope>
    <source>
        <strain evidence="3">Ch5</strain>
    </source>
</reference>
<proteinExistence type="predicted"/>
<dbReference type="EMBL" id="CP013050">
    <property type="protein sequence ID" value="ALM74592.1"/>
    <property type="molecule type" value="Genomic_DNA"/>
</dbReference>
<evidence type="ECO:0000313" key="2">
    <source>
        <dbReference type="EMBL" id="ALM74592.1"/>
    </source>
</evidence>
<name>A0A0S1XA33_THEBA</name>
<dbReference type="PANTHER" id="PTHR39677">
    <property type="entry name" value="RIBONUCLEASE VAPC6"/>
    <property type="match status" value="1"/>
</dbReference>
<organism evidence="2 3">
    <name type="scientific">Thermococcus barophilus</name>
    <dbReference type="NCBI Taxonomy" id="55802"/>
    <lineage>
        <taxon>Archaea</taxon>
        <taxon>Methanobacteriati</taxon>
        <taxon>Methanobacteriota</taxon>
        <taxon>Thermococci</taxon>
        <taxon>Thermococcales</taxon>
        <taxon>Thermococcaceae</taxon>
        <taxon>Thermococcus</taxon>
    </lineage>
</organism>
<dbReference type="InterPro" id="IPR002716">
    <property type="entry name" value="PIN_dom"/>
</dbReference>
<dbReference type="RefSeq" id="WP_056933451.1">
    <property type="nucleotide sequence ID" value="NZ_CP013050.1"/>
</dbReference>
<dbReference type="Gene3D" id="3.40.50.1010">
    <property type="entry name" value="5'-nuclease"/>
    <property type="match status" value="1"/>
</dbReference>
<feature type="domain" description="PIN" evidence="1">
    <location>
        <begin position="1"/>
        <end position="142"/>
    </location>
</feature>
<evidence type="ECO:0000259" key="1">
    <source>
        <dbReference type="SMART" id="SM00670"/>
    </source>
</evidence>
<accession>A0A0S1XA33</accession>
<dbReference type="Pfam" id="PF01850">
    <property type="entry name" value="PIN"/>
    <property type="match status" value="1"/>
</dbReference>
<dbReference type="Proteomes" id="UP000066042">
    <property type="component" value="Chromosome"/>
</dbReference>
<sequence length="169" mass="19430">MIFIDSSVLYNYLVETRLTEYAISILDSQEGKLTSDTVVDELFYILIRKLAEKGYGVSSVWGVKKLLRRNAEFKRRASNVISDIFALIEVKNILLVSDSRDWLTIATFVYDYSLLPHDARILATALEYNCDKLATLDEDFEAVKDVINLIPGEFWRGRNEKITHERKSG</sequence>
<dbReference type="PATRIC" id="fig|55802.8.peg.626"/>
<dbReference type="SUPFAM" id="SSF88723">
    <property type="entry name" value="PIN domain-like"/>
    <property type="match status" value="1"/>
</dbReference>
<dbReference type="AlphaFoldDB" id="A0A0S1XA33"/>
<dbReference type="PANTHER" id="PTHR39677:SF4">
    <property type="entry name" value="RIBONUCLEASE VAPC6"/>
    <property type="match status" value="1"/>
</dbReference>
<gene>
    <name evidence="2" type="ORF">TBCH5v1_0632</name>
</gene>